<dbReference type="InParanoid" id="G0VFK5"/>
<keyword evidence="3" id="KW-0804">Transcription</keyword>
<dbReference type="FunFam" id="1.10.30.10:FF:000041">
    <property type="entry name" value="HMG box family protein"/>
    <property type="match status" value="1"/>
</dbReference>
<dbReference type="InterPro" id="IPR050140">
    <property type="entry name" value="SRY-related_HMG-box_TF-like"/>
</dbReference>
<dbReference type="InterPro" id="IPR036910">
    <property type="entry name" value="HMG_box_dom_sf"/>
</dbReference>
<dbReference type="PROSITE" id="PS50118">
    <property type="entry name" value="HMG_BOX_2"/>
    <property type="match status" value="1"/>
</dbReference>
<dbReference type="PANTHER" id="PTHR10270">
    <property type="entry name" value="SOX TRANSCRIPTION FACTOR"/>
    <property type="match status" value="1"/>
</dbReference>
<dbReference type="Proteomes" id="UP000001640">
    <property type="component" value="Chromosome 5"/>
</dbReference>
<evidence type="ECO:0000256" key="4">
    <source>
        <dbReference type="PROSITE-ProRule" id="PRU00267"/>
    </source>
</evidence>
<protein>
    <recommendedName>
        <fullName evidence="5">HMG box domain-containing protein</fullName>
    </recommendedName>
</protein>
<dbReference type="OrthoDB" id="6247875at2759"/>
<feature type="DNA-binding region" description="HMG box" evidence="4">
    <location>
        <begin position="198"/>
        <end position="274"/>
    </location>
</feature>
<dbReference type="RefSeq" id="XP_003676631.1">
    <property type="nucleotide sequence ID" value="XM_003676583.1"/>
</dbReference>
<dbReference type="EMBL" id="HE576756">
    <property type="protein sequence ID" value="CCC70271.1"/>
    <property type="molecule type" value="Genomic_DNA"/>
</dbReference>
<dbReference type="GO" id="GO:0000978">
    <property type="term" value="F:RNA polymerase II cis-regulatory region sequence-specific DNA binding"/>
    <property type="evidence" value="ECO:0007669"/>
    <property type="project" value="TreeGrafter"/>
</dbReference>
<dbReference type="GO" id="GO:0000122">
    <property type="term" value="P:negative regulation of transcription by RNA polymerase II"/>
    <property type="evidence" value="ECO:0007669"/>
    <property type="project" value="TreeGrafter"/>
</dbReference>
<dbReference type="SMART" id="SM00398">
    <property type="entry name" value="HMG"/>
    <property type="match status" value="1"/>
</dbReference>
<evidence type="ECO:0000256" key="2">
    <source>
        <dbReference type="ARBA" id="ARBA00023125"/>
    </source>
</evidence>
<evidence type="ECO:0000313" key="6">
    <source>
        <dbReference type="EMBL" id="CCC70271.1"/>
    </source>
</evidence>
<proteinExistence type="predicted"/>
<dbReference type="HOGENOM" id="CLU_832090_0_0_1"/>
<dbReference type="GO" id="GO:0005634">
    <property type="term" value="C:nucleus"/>
    <property type="evidence" value="ECO:0007669"/>
    <property type="project" value="UniProtKB-UniRule"/>
</dbReference>
<dbReference type="PANTHER" id="PTHR10270:SF161">
    <property type="entry name" value="SEX-DETERMINING REGION Y PROTEIN"/>
    <property type="match status" value="1"/>
</dbReference>
<dbReference type="Pfam" id="PF00505">
    <property type="entry name" value="HMG_box"/>
    <property type="match status" value="1"/>
</dbReference>
<dbReference type="GO" id="GO:0001228">
    <property type="term" value="F:DNA-binding transcription activator activity, RNA polymerase II-specific"/>
    <property type="evidence" value="ECO:0007669"/>
    <property type="project" value="TreeGrafter"/>
</dbReference>
<dbReference type="Gene3D" id="1.10.30.10">
    <property type="entry name" value="High mobility group box domain"/>
    <property type="match status" value="1"/>
</dbReference>
<reference evidence="6 7" key="1">
    <citation type="journal article" date="2011" name="Proc. Natl. Acad. Sci. U.S.A.">
        <title>Evolutionary erosion of yeast sex chromosomes by mating-type switching accidents.</title>
        <authorList>
            <person name="Gordon J.L."/>
            <person name="Armisen D."/>
            <person name="Proux-Wera E."/>
            <person name="Oheigeartaigh S.S."/>
            <person name="Byrne K.P."/>
            <person name="Wolfe K.H."/>
        </authorList>
    </citation>
    <scope>NUCLEOTIDE SEQUENCE [LARGE SCALE GENOMIC DNA]</scope>
    <source>
        <strain evidence="7">ATCC 76901 / BCRC 22586 / CBS 4309 / NBRC 1992 / NRRL Y-12630</strain>
    </source>
</reference>
<feature type="domain" description="HMG box" evidence="5">
    <location>
        <begin position="198"/>
        <end position="274"/>
    </location>
</feature>
<keyword evidence="4" id="KW-0539">Nucleus</keyword>
<evidence type="ECO:0000256" key="1">
    <source>
        <dbReference type="ARBA" id="ARBA00023015"/>
    </source>
</evidence>
<dbReference type="eggNOG" id="KOG0527">
    <property type="taxonomic scope" value="Eukaryota"/>
</dbReference>
<dbReference type="AlphaFoldDB" id="G0VFK5"/>
<accession>G0VFK5</accession>
<dbReference type="InterPro" id="IPR009071">
    <property type="entry name" value="HMG_box_dom"/>
</dbReference>
<dbReference type="SUPFAM" id="SSF47095">
    <property type="entry name" value="HMG-box"/>
    <property type="match status" value="1"/>
</dbReference>
<sequence length="294" mass="33532">MLMMQSNVNLPPIQSILSNMNADTNNLVQPRISDRNSITSQDYQLRSGTSPSHLRLNAPIVNSPITPTSISVTPRGHQGNQHHSIIDYSMYTHTANTTATVMPRYNEPFLPIPTPKENSITYFLQPAGQYVTAQTMTITTPPTSRHNSLPNSPLGWNQTVAAAPPELHSNSHSKTLLQGKCTCNKSINEKFNGIHTHIPRPRNAFILFRQHLHHSLFPKNKELLDKEGSFKTNSNVSREIGQRWRALDEDDKKYWQDLAQKEKEWHKKKYPNYKYTPRIKDGSVHFVRPKNVPL</sequence>
<evidence type="ECO:0000256" key="3">
    <source>
        <dbReference type="ARBA" id="ARBA00023163"/>
    </source>
</evidence>
<gene>
    <name evidence="6" type="primary">NCAS0E02010</name>
    <name evidence="6" type="ordered locus">NCAS_0E02010</name>
</gene>
<name>G0VFK5_NAUCA</name>
<dbReference type="CDD" id="cd01389">
    <property type="entry name" value="HMG-box_ROX1-like"/>
    <property type="match status" value="1"/>
</dbReference>
<dbReference type="GO" id="GO:0030154">
    <property type="term" value="P:cell differentiation"/>
    <property type="evidence" value="ECO:0007669"/>
    <property type="project" value="TreeGrafter"/>
</dbReference>
<dbReference type="STRING" id="1064592.G0VFK5"/>
<keyword evidence="2 4" id="KW-0238">DNA-binding</keyword>
<evidence type="ECO:0000313" key="7">
    <source>
        <dbReference type="Proteomes" id="UP000001640"/>
    </source>
</evidence>
<dbReference type="GeneID" id="96903903"/>
<keyword evidence="7" id="KW-1185">Reference proteome</keyword>
<organism evidence="6 7">
    <name type="scientific">Naumovozyma castellii</name>
    <name type="common">Yeast</name>
    <name type="synonym">Saccharomyces castellii</name>
    <dbReference type="NCBI Taxonomy" id="27288"/>
    <lineage>
        <taxon>Eukaryota</taxon>
        <taxon>Fungi</taxon>
        <taxon>Dikarya</taxon>
        <taxon>Ascomycota</taxon>
        <taxon>Saccharomycotina</taxon>
        <taxon>Saccharomycetes</taxon>
        <taxon>Saccharomycetales</taxon>
        <taxon>Saccharomycetaceae</taxon>
        <taxon>Naumovozyma</taxon>
    </lineage>
</organism>
<reference key="2">
    <citation type="submission" date="2011-08" db="EMBL/GenBank/DDBJ databases">
        <title>Genome sequence of Naumovozyma castellii.</title>
        <authorList>
            <person name="Gordon J.L."/>
            <person name="Armisen D."/>
            <person name="Proux-Wera E."/>
            <person name="OhEigeartaigh S.S."/>
            <person name="Byrne K.P."/>
            <person name="Wolfe K.H."/>
        </authorList>
    </citation>
    <scope>NUCLEOTIDE SEQUENCE</scope>
    <source>
        <strain>Type strain:CBS 4309</strain>
    </source>
</reference>
<keyword evidence="1" id="KW-0805">Transcription regulation</keyword>
<evidence type="ECO:0000259" key="5">
    <source>
        <dbReference type="PROSITE" id="PS50118"/>
    </source>
</evidence>
<dbReference type="KEGG" id="ncs:NCAS_0E02010"/>